<accession>A0AAU4K4B3</accession>
<dbReference type="Gene3D" id="3.10.180.10">
    <property type="entry name" value="2,3-Dihydroxybiphenyl 1,2-Dioxygenase, domain 1"/>
    <property type="match status" value="1"/>
</dbReference>
<dbReference type="PANTHER" id="PTHR36503">
    <property type="entry name" value="BLR2520 PROTEIN"/>
    <property type="match status" value="1"/>
</dbReference>
<dbReference type="PROSITE" id="PS51819">
    <property type="entry name" value="VOC"/>
    <property type="match status" value="1"/>
</dbReference>
<dbReference type="Pfam" id="PF00903">
    <property type="entry name" value="Glyoxalase"/>
    <property type="match status" value="1"/>
</dbReference>
<organism evidence="2 3">
    <name type="scientific">Williamsia herbipolensis</name>
    <dbReference type="NCBI Taxonomy" id="1603258"/>
    <lineage>
        <taxon>Bacteria</taxon>
        <taxon>Bacillati</taxon>
        <taxon>Actinomycetota</taxon>
        <taxon>Actinomycetes</taxon>
        <taxon>Mycobacteriales</taxon>
        <taxon>Nocardiaceae</taxon>
        <taxon>Williamsia</taxon>
    </lineage>
</organism>
<dbReference type="InterPro" id="IPR037523">
    <property type="entry name" value="VOC_core"/>
</dbReference>
<dbReference type="InterPro" id="IPR029068">
    <property type="entry name" value="Glyas_Bleomycin-R_OHBP_Dase"/>
</dbReference>
<dbReference type="Proteomes" id="UP001432128">
    <property type="component" value="Chromosome"/>
</dbReference>
<proteinExistence type="predicted"/>
<name>A0AAU4K4B3_9NOCA</name>
<evidence type="ECO:0000259" key="1">
    <source>
        <dbReference type="PROSITE" id="PS51819"/>
    </source>
</evidence>
<dbReference type="InterPro" id="IPR004360">
    <property type="entry name" value="Glyas_Fos-R_dOase_dom"/>
</dbReference>
<evidence type="ECO:0000313" key="2">
    <source>
        <dbReference type="EMBL" id="WUM20862.1"/>
    </source>
</evidence>
<keyword evidence="3" id="KW-1185">Reference proteome</keyword>
<gene>
    <name evidence="2" type="ORF">OG579_03245</name>
</gene>
<dbReference type="EMBL" id="CP108021">
    <property type="protein sequence ID" value="WUM20862.1"/>
    <property type="molecule type" value="Genomic_DNA"/>
</dbReference>
<feature type="domain" description="VOC" evidence="1">
    <location>
        <begin position="4"/>
        <end position="129"/>
    </location>
</feature>
<dbReference type="KEGG" id="whr:OG579_03245"/>
<dbReference type="AlphaFoldDB" id="A0AAU4K4B3"/>
<evidence type="ECO:0000313" key="3">
    <source>
        <dbReference type="Proteomes" id="UP001432128"/>
    </source>
</evidence>
<protein>
    <submittedName>
        <fullName evidence="2">VOC family protein</fullName>
    </submittedName>
</protein>
<dbReference type="SUPFAM" id="SSF54593">
    <property type="entry name" value="Glyoxalase/Bleomycin resistance protein/Dihydroxybiphenyl dioxygenase"/>
    <property type="match status" value="1"/>
</dbReference>
<dbReference type="PANTHER" id="PTHR36503:SF1">
    <property type="entry name" value="BLR2520 PROTEIN"/>
    <property type="match status" value="1"/>
</dbReference>
<reference evidence="2 3" key="1">
    <citation type="submission" date="2022-10" db="EMBL/GenBank/DDBJ databases">
        <title>The complete genomes of actinobacterial strains from the NBC collection.</title>
        <authorList>
            <person name="Joergensen T.S."/>
            <person name="Alvarez Arevalo M."/>
            <person name="Sterndorff E.B."/>
            <person name="Faurdal D."/>
            <person name="Vuksanovic O."/>
            <person name="Mourched A.-S."/>
            <person name="Charusanti P."/>
            <person name="Shaw S."/>
            <person name="Blin K."/>
            <person name="Weber T."/>
        </authorList>
    </citation>
    <scope>NUCLEOTIDE SEQUENCE [LARGE SCALE GENOMIC DNA]</scope>
    <source>
        <strain evidence="2 3">NBC_00319</strain>
    </source>
</reference>
<sequence>MRMQTHFITVATHDLDAAREFYCARLGWDALMDVPGEILFFQVAPGLLLGLFDAEKYDADLGGTTSTTGISGVTLASNVDDREEVISVVDEMVAAGATVLVPPSDGAFGGIFHAHVRDPNGLVWEIAHNPGWRVGDDGTVAFD</sequence>
<dbReference type="RefSeq" id="WP_328858071.1">
    <property type="nucleotide sequence ID" value="NZ_CP108021.1"/>
</dbReference>